<dbReference type="EMBL" id="MU825883">
    <property type="protein sequence ID" value="KAJ7385033.1"/>
    <property type="molecule type" value="Genomic_DNA"/>
</dbReference>
<comment type="caution">
    <text evidence="7">The sequence shown here is derived from an EMBL/GenBank/DDBJ whole genome shotgun (WGS) entry which is preliminary data.</text>
</comment>
<keyword evidence="8" id="KW-1185">Reference proteome</keyword>
<proteinExistence type="predicted"/>
<feature type="compositionally biased region" description="Basic and acidic residues" evidence="5">
    <location>
        <begin position="614"/>
        <end position="630"/>
    </location>
</feature>
<sequence>MASSLPADYELGHYQSPEFTSATLFKYKYGVACVSNVDGRGNVSIYAMMRRQRKNSKPIFDYANILGYVGGEIRDGFCNANLKEGEALRFMRTHIELSRGRTIRMTFVPVEEVSAMFVLPLHKKSRERGLGFPDSNTASAFEYFAQVAKYCPYQTLEEFFDAKLGKGPRKPDRTKFSGHRGELESWWLEKSELLYHNCPLPPRPPTLNISSLSRMGQSNFMSGFMEQASHWSKNHEETEAWKKVAVKKFTNTLNYERFSGMAKQQALWYIWMGDPARAMVMLEASKGLERDKTSGRELDQENVAVEVILDATLGNLSNRGMCAGQSTIDARLTPKYQCDTCLSPVYPEKKRQGLNMLTCVDKDANGEFGCKSVRENVAKLLSAVSKFGINKDFETSASHCFREALHTFLEHSFTVLYWRIKPTNIMTAATENEALPLFIELLKVKEKLDVQQWVNSCTIVLGEALATHCSSKLGEEDVKKLCGLFCSKMNKILSEVKKLAKDEETTKRSKEPTEKDVSKDLLRKTVAPTMAQQFKRKWRLLSTTKRRKMLIIDHQRLVVACSETFQQMEEVDIKESKKKESAAADQEMSNGKESTADQEMSNGKESTADQQTNDSKESDPSCDEGSHEVQEGTSCKKNKTSTPFIPDPSSTYITDEELEQMDVEFPVKCSGDSCPCTDGYKLSKHLVGVLSSEKNPIPFYKCLPNGDIILRGDVWLDPEGHFFDDMITLNEEFIGGAVLPIEDEIFSVCPRLALLCKMACHRIIPMLLMSVIHQFAELEKKDNIRFECQSCQGCGEPESQPGDFKRCGGCKSVFYCGKKCQVQDWKAGHKQKCQELAKDNDGLFSCSKLHQTGD</sequence>
<evidence type="ECO:0000256" key="4">
    <source>
        <dbReference type="PROSITE-ProRule" id="PRU00134"/>
    </source>
</evidence>
<evidence type="ECO:0000256" key="3">
    <source>
        <dbReference type="ARBA" id="ARBA00022833"/>
    </source>
</evidence>
<accession>A0A9X0D456</accession>
<evidence type="ECO:0000256" key="1">
    <source>
        <dbReference type="ARBA" id="ARBA00022723"/>
    </source>
</evidence>
<evidence type="ECO:0000256" key="5">
    <source>
        <dbReference type="SAM" id="MobiDB-lite"/>
    </source>
</evidence>
<feature type="compositionally biased region" description="Polar residues" evidence="5">
    <location>
        <begin position="631"/>
        <end position="651"/>
    </location>
</feature>
<evidence type="ECO:0000259" key="6">
    <source>
        <dbReference type="PROSITE" id="PS50865"/>
    </source>
</evidence>
<dbReference type="Pfam" id="PF01753">
    <property type="entry name" value="zf-MYND"/>
    <property type="match status" value="1"/>
</dbReference>
<feature type="domain" description="MYND-type" evidence="6">
    <location>
        <begin position="791"/>
        <end position="833"/>
    </location>
</feature>
<keyword evidence="3" id="KW-0862">Zinc</keyword>
<organism evidence="7 8">
    <name type="scientific">Desmophyllum pertusum</name>
    <dbReference type="NCBI Taxonomy" id="174260"/>
    <lineage>
        <taxon>Eukaryota</taxon>
        <taxon>Metazoa</taxon>
        <taxon>Cnidaria</taxon>
        <taxon>Anthozoa</taxon>
        <taxon>Hexacorallia</taxon>
        <taxon>Scleractinia</taxon>
        <taxon>Caryophylliina</taxon>
        <taxon>Caryophylliidae</taxon>
        <taxon>Desmophyllum</taxon>
    </lineage>
</organism>
<feature type="region of interest" description="Disordered" evidence="5">
    <location>
        <begin position="571"/>
        <end position="651"/>
    </location>
</feature>
<reference evidence="7" key="1">
    <citation type="submission" date="2023-01" db="EMBL/GenBank/DDBJ databases">
        <title>Genome assembly of the deep-sea coral Lophelia pertusa.</title>
        <authorList>
            <person name="Herrera S."/>
            <person name="Cordes E."/>
        </authorList>
    </citation>
    <scope>NUCLEOTIDE SEQUENCE</scope>
    <source>
        <strain evidence="7">USNM1676648</strain>
        <tissue evidence="7">Polyp</tissue>
    </source>
</reference>
<dbReference type="GO" id="GO:0008270">
    <property type="term" value="F:zinc ion binding"/>
    <property type="evidence" value="ECO:0007669"/>
    <property type="project" value="UniProtKB-KW"/>
</dbReference>
<feature type="compositionally biased region" description="Polar residues" evidence="5">
    <location>
        <begin position="587"/>
        <end position="613"/>
    </location>
</feature>
<feature type="compositionally biased region" description="Basic and acidic residues" evidence="5">
    <location>
        <begin position="571"/>
        <end position="582"/>
    </location>
</feature>
<dbReference type="PROSITE" id="PS50865">
    <property type="entry name" value="ZF_MYND_2"/>
    <property type="match status" value="1"/>
</dbReference>
<protein>
    <recommendedName>
        <fullName evidence="6">MYND-type domain-containing protein</fullName>
    </recommendedName>
</protein>
<name>A0A9X0D456_9CNID</name>
<dbReference type="Gene3D" id="6.10.140.2220">
    <property type="match status" value="1"/>
</dbReference>
<gene>
    <name evidence="7" type="ORF">OS493_018726</name>
</gene>
<dbReference type="SUPFAM" id="SSF144232">
    <property type="entry name" value="HIT/MYND zinc finger-like"/>
    <property type="match status" value="1"/>
</dbReference>
<evidence type="ECO:0000256" key="2">
    <source>
        <dbReference type="ARBA" id="ARBA00022771"/>
    </source>
</evidence>
<dbReference type="Proteomes" id="UP001163046">
    <property type="component" value="Unassembled WGS sequence"/>
</dbReference>
<dbReference type="InterPro" id="IPR002893">
    <property type="entry name" value="Znf_MYND"/>
</dbReference>
<dbReference type="OrthoDB" id="432970at2759"/>
<keyword evidence="2 4" id="KW-0863">Zinc-finger</keyword>
<evidence type="ECO:0000313" key="8">
    <source>
        <dbReference type="Proteomes" id="UP001163046"/>
    </source>
</evidence>
<dbReference type="AlphaFoldDB" id="A0A9X0D456"/>
<evidence type="ECO:0000313" key="7">
    <source>
        <dbReference type="EMBL" id="KAJ7385033.1"/>
    </source>
</evidence>
<feature type="region of interest" description="Disordered" evidence="5">
    <location>
        <begin position="501"/>
        <end position="522"/>
    </location>
</feature>
<keyword evidence="1" id="KW-0479">Metal-binding</keyword>